<organism evidence="1 3">
    <name type="scientific">Phytophthora infestans</name>
    <name type="common">Potato late blight agent</name>
    <name type="synonym">Botrytis infestans</name>
    <dbReference type="NCBI Taxonomy" id="4787"/>
    <lineage>
        <taxon>Eukaryota</taxon>
        <taxon>Sar</taxon>
        <taxon>Stramenopiles</taxon>
        <taxon>Oomycota</taxon>
        <taxon>Peronosporomycetes</taxon>
        <taxon>Peronosporales</taxon>
        <taxon>Peronosporaceae</taxon>
        <taxon>Phytophthora</taxon>
    </lineage>
</organism>
<proteinExistence type="predicted"/>
<protein>
    <submittedName>
        <fullName evidence="1">Uncharacterized protein</fullName>
    </submittedName>
</protein>
<dbReference type="AlphaFoldDB" id="A0A833S8F2"/>
<name>A0A833S8F2_PHYIN</name>
<dbReference type="EMBL" id="JAACNO010003203">
    <property type="protein sequence ID" value="KAF4127940.1"/>
    <property type="molecule type" value="Genomic_DNA"/>
</dbReference>
<gene>
    <name evidence="1" type="ORF">GN244_ATG05084</name>
    <name evidence="2" type="ORF">GN958_ATG22768</name>
</gene>
<keyword evidence="3" id="KW-1185">Reference proteome</keyword>
<evidence type="ECO:0000313" key="2">
    <source>
        <dbReference type="EMBL" id="KAF4127940.1"/>
    </source>
</evidence>
<sequence>MQAKVKHFAQTVQVLQTAIVSMDQMLKTHLDVIEAMGEDVVIQPDIMEGASALATIPNQEDVDHA</sequence>
<reference evidence="1" key="1">
    <citation type="submission" date="2020-04" db="EMBL/GenBank/DDBJ databases">
        <title>Hybrid Assembly of Korean Phytophthora infestans isolates.</title>
        <authorList>
            <person name="Prokchorchik M."/>
            <person name="Lee Y."/>
            <person name="Seo J."/>
            <person name="Cho J.-H."/>
            <person name="Park Y.-E."/>
            <person name="Jang D.-C."/>
            <person name="Im J.-S."/>
            <person name="Choi J.-G."/>
            <person name="Park H.-J."/>
            <person name="Lee G.-B."/>
            <person name="Lee Y.-G."/>
            <person name="Hong S.-Y."/>
            <person name="Cho K."/>
            <person name="Sohn K.H."/>
        </authorList>
    </citation>
    <scope>NUCLEOTIDE SEQUENCE</scope>
    <source>
        <strain evidence="1">KR_1_A1</strain>
        <strain evidence="2">KR_2_A2</strain>
    </source>
</reference>
<evidence type="ECO:0000313" key="1">
    <source>
        <dbReference type="EMBL" id="KAF4042777.1"/>
    </source>
</evidence>
<evidence type="ECO:0000313" key="3">
    <source>
        <dbReference type="Proteomes" id="UP000602510"/>
    </source>
</evidence>
<accession>A0A833S8F2</accession>
<dbReference type="Proteomes" id="UP000602510">
    <property type="component" value="Unassembled WGS sequence"/>
</dbReference>
<dbReference type="Proteomes" id="UP000704712">
    <property type="component" value="Unassembled WGS sequence"/>
</dbReference>
<dbReference type="EMBL" id="WSZM01000097">
    <property type="protein sequence ID" value="KAF4042777.1"/>
    <property type="molecule type" value="Genomic_DNA"/>
</dbReference>
<comment type="caution">
    <text evidence="1">The sequence shown here is derived from an EMBL/GenBank/DDBJ whole genome shotgun (WGS) entry which is preliminary data.</text>
</comment>